<dbReference type="GO" id="GO:0005737">
    <property type="term" value="C:cytoplasm"/>
    <property type="evidence" value="ECO:0007669"/>
    <property type="project" value="TreeGrafter"/>
</dbReference>
<dbReference type="SUPFAM" id="SSF52058">
    <property type="entry name" value="L domain-like"/>
    <property type="match status" value="1"/>
</dbReference>
<dbReference type="RefSeq" id="XP_018277307.1">
    <property type="nucleotide sequence ID" value="XM_018426057.1"/>
</dbReference>
<keyword evidence="2" id="KW-0677">Repeat</keyword>
<dbReference type="GeneID" id="28986660"/>
<evidence type="ECO:0000256" key="3">
    <source>
        <dbReference type="SAM" id="MobiDB-lite"/>
    </source>
</evidence>
<sequence>MDRGAARSRKRSQKMDKAPKADPVESNAQLAKLLQPTKGKDKGAGKGRPQRKQKERVDAGPDQYKAKAIRTAHALVYAQSAFAIPPPPERLEGVTRIDLDGAECTDVSWIPPSVTWLSVKGCAVTKGWEVVGALEGLTVLNISNCGLTSLPSPLAGLKSLKALVATGNEWTALNDAVVAGWKELNSLIVSHSPNLSSLPSSLASLPHLSKLAFSHCPRLDAAGLPDLSPLPLLRDVKANNLARLSTLPPHLVRWGTGDLAAVGKSGDGDGLEVLDLGNCSLPYAAVAGVFGLSRPGKTPRWAHLRSLTLRANPLAVEVPAYADQLQASPDLPKLQIVDARRVKERARAGEVQMSRRERKAREAQEKKARPTGANGSGGKMRAWGAPEKEEAETEESEKKERRRSDAAEERPAKRRVEATEPKDKKKRKLDGPKAEKAEKRKREEPAAESAAEPKRKRKHGRGEEKEKGKAEAMAVATPHKPVVVVKAAPQVRAAAPAVVATHVAVADPAAQRAKKPGRSETAVVGVVDVAPARGGLDLNEALKEEEGSGLGAGGW</sequence>
<dbReference type="OrthoDB" id="1517790at2759"/>
<dbReference type="Gene3D" id="3.80.10.10">
    <property type="entry name" value="Ribonuclease Inhibitor"/>
    <property type="match status" value="1"/>
</dbReference>
<evidence type="ECO:0000313" key="4">
    <source>
        <dbReference type="EMBL" id="KLT40816.1"/>
    </source>
</evidence>
<proteinExistence type="predicted"/>
<accession>A0A0J0XI92</accession>
<dbReference type="Proteomes" id="UP000053611">
    <property type="component" value="Unassembled WGS sequence"/>
</dbReference>
<feature type="region of interest" description="Disordered" evidence="3">
    <location>
        <begin position="1"/>
        <end position="63"/>
    </location>
</feature>
<organism evidence="4 5">
    <name type="scientific">Cutaneotrichosporon oleaginosum</name>
    <dbReference type="NCBI Taxonomy" id="879819"/>
    <lineage>
        <taxon>Eukaryota</taxon>
        <taxon>Fungi</taxon>
        <taxon>Dikarya</taxon>
        <taxon>Basidiomycota</taxon>
        <taxon>Agaricomycotina</taxon>
        <taxon>Tremellomycetes</taxon>
        <taxon>Trichosporonales</taxon>
        <taxon>Trichosporonaceae</taxon>
        <taxon>Cutaneotrichosporon</taxon>
    </lineage>
</organism>
<dbReference type="PANTHER" id="PTHR48051">
    <property type="match status" value="1"/>
</dbReference>
<reference evidence="4 5" key="1">
    <citation type="submission" date="2015-03" db="EMBL/GenBank/DDBJ databases">
        <title>Genomics and transcriptomics of the oil-accumulating basidiomycete yeast T. oleaginosus allow insights into substrate utilization and the diverse evolutionary trajectories of mating systems in fungi.</title>
        <authorList>
            <consortium name="DOE Joint Genome Institute"/>
            <person name="Kourist R."/>
            <person name="Kracht O."/>
            <person name="Bracharz F."/>
            <person name="Lipzen A."/>
            <person name="Nolan M."/>
            <person name="Ohm R."/>
            <person name="Grigoriev I."/>
            <person name="Sun S."/>
            <person name="Heitman J."/>
            <person name="Bruck T."/>
            <person name="Nowrousian M."/>
        </authorList>
    </citation>
    <scope>NUCLEOTIDE SEQUENCE [LARGE SCALE GENOMIC DNA]</scope>
    <source>
        <strain evidence="4 5">IBC0246</strain>
    </source>
</reference>
<dbReference type="InterPro" id="IPR001611">
    <property type="entry name" value="Leu-rich_rpt"/>
</dbReference>
<evidence type="ECO:0000256" key="1">
    <source>
        <dbReference type="ARBA" id="ARBA00022614"/>
    </source>
</evidence>
<evidence type="ECO:0000313" key="5">
    <source>
        <dbReference type="Proteomes" id="UP000053611"/>
    </source>
</evidence>
<feature type="compositionally biased region" description="Basic and acidic residues" evidence="3">
    <location>
        <begin position="346"/>
        <end position="368"/>
    </location>
</feature>
<dbReference type="STRING" id="879819.A0A0J0XI92"/>
<feature type="compositionally biased region" description="Basic residues" evidence="3">
    <location>
        <begin position="1"/>
        <end position="12"/>
    </location>
</feature>
<keyword evidence="1" id="KW-0433">Leucine-rich repeat</keyword>
<feature type="compositionally biased region" description="Basic and acidic residues" evidence="3">
    <location>
        <begin position="13"/>
        <end position="23"/>
    </location>
</feature>
<evidence type="ECO:0000256" key="2">
    <source>
        <dbReference type="ARBA" id="ARBA00022737"/>
    </source>
</evidence>
<dbReference type="EMBL" id="KQ087228">
    <property type="protein sequence ID" value="KLT40816.1"/>
    <property type="molecule type" value="Genomic_DNA"/>
</dbReference>
<dbReference type="Pfam" id="PF00560">
    <property type="entry name" value="LRR_1"/>
    <property type="match status" value="1"/>
</dbReference>
<feature type="region of interest" description="Disordered" evidence="3">
    <location>
        <begin position="346"/>
        <end position="475"/>
    </location>
</feature>
<feature type="compositionally biased region" description="Basic and acidic residues" evidence="3">
    <location>
        <begin position="396"/>
        <end position="445"/>
    </location>
</feature>
<dbReference type="InterPro" id="IPR032675">
    <property type="entry name" value="LRR_dom_sf"/>
</dbReference>
<feature type="compositionally biased region" description="Basic and acidic residues" evidence="3">
    <location>
        <begin position="461"/>
        <end position="470"/>
    </location>
</feature>
<dbReference type="AlphaFoldDB" id="A0A0J0XI92"/>
<dbReference type="InterPro" id="IPR050216">
    <property type="entry name" value="LRR_domain-containing"/>
</dbReference>
<gene>
    <name evidence="4" type="ORF">CC85DRAFT_313107</name>
</gene>
<protein>
    <submittedName>
        <fullName evidence="4">L domain-like protein</fullName>
    </submittedName>
</protein>
<dbReference type="PANTHER" id="PTHR48051:SF1">
    <property type="entry name" value="RAS SUPPRESSOR PROTEIN 1"/>
    <property type="match status" value="1"/>
</dbReference>
<keyword evidence="5" id="KW-1185">Reference proteome</keyword>
<name>A0A0J0XI92_9TREE</name>